<gene>
    <name evidence="2" type="primary">LOC109081935</name>
</gene>
<evidence type="ECO:0000313" key="2">
    <source>
        <dbReference type="RefSeq" id="XP_042577426.1"/>
    </source>
</evidence>
<feature type="domain" description="SET" evidence="1">
    <location>
        <begin position="316"/>
        <end position="443"/>
    </location>
</feature>
<dbReference type="OrthoDB" id="8929197at2759"/>
<dbReference type="SUPFAM" id="SSF82199">
    <property type="entry name" value="SET domain"/>
    <property type="match status" value="1"/>
</dbReference>
<dbReference type="PANTHER" id="PTHR47306:SF2">
    <property type="entry name" value="CORE-BINDING (CB) DOMAIN-CONTAINING PROTEIN"/>
    <property type="match status" value="1"/>
</dbReference>
<sequence length="459" mass="52957">MASERTLSVEQCSAVLQSAENDVLTNILNLMGDWRYVREMTREQELMLVYFLEALMMLSFLQEPEVVKKMTVSDWLKRTYIEGNRERVLVGVDECNAFFVLSNEEEAWFDVYYQSLRSVLITRRHRRCSADEAEKFFLCSSGNPVDNPCEDLKKLHDEYDLPSITTDMLRSSVHTAVHKLHLTDDEKLSSPAQAPEAKWMNANTAFYLLKMSHPVTVHAAPPERAARVQISRQFESDCHSLWCVTQKKLHERLVLDSFGPRQPSESKVHSWIEKQGWMENVPDAAEVVKDWKPPRSIQAPTDSKSIRRMSRRQCWKGLQLMDREGKGLRVVTSRPFACGEVICDFHGRLISRDEGLEIQQSNQTQAGHLFFFTSKNGQDMCLDAHEERCECHPNKTTFGRQMKHSVTRANLSPRLHFVEDEPLILFMATRDIQTGEELRYDYGDNRRSYAGDGLDLTPS</sequence>
<accession>A0A9Q9W5Z9</accession>
<evidence type="ECO:0000259" key="1">
    <source>
        <dbReference type="PROSITE" id="PS50280"/>
    </source>
</evidence>
<dbReference type="Gene3D" id="2.170.270.10">
    <property type="entry name" value="SET domain"/>
    <property type="match status" value="1"/>
</dbReference>
<organism evidence="2">
    <name type="scientific">Cyprinus carpio</name>
    <name type="common">Common carp</name>
    <dbReference type="NCBI Taxonomy" id="7962"/>
    <lineage>
        <taxon>Eukaryota</taxon>
        <taxon>Metazoa</taxon>
        <taxon>Chordata</taxon>
        <taxon>Craniata</taxon>
        <taxon>Vertebrata</taxon>
        <taxon>Euteleostomi</taxon>
        <taxon>Actinopterygii</taxon>
        <taxon>Neopterygii</taxon>
        <taxon>Teleostei</taxon>
        <taxon>Ostariophysi</taxon>
        <taxon>Cypriniformes</taxon>
        <taxon>Cyprinidae</taxon>
        <taxon>Cyprininae</taxon>
        <taxon>Cyprinus</taxon>
    </lineage>
</organism>
<dbReference type="InterPro" id="IPR001214">
    <property type="entry name" value="SET_dom"/>
</dbReference>
<proteinExistence type="predicted"/>
<dbReference type="PROSITE" id="PS50280">
    <property type="entry name" value="SET"/>
    <property type="match status" value="1"/>
</dbReference>
<dbReference type="AlphaFoldDB" id="A0A9Q9W5Z9"/>
<dbReference type="SMART" id="SM00317">
    <property type="entry name" value="SET"/>
    <property type="match status" value="1"/>
</dbReference>
<protein>
    <submittedName>
        <fullName evidence="2">Uncharacterized protein LOC109081935</fullName>
    </submittedName>
</protein>
<reference evidence="2" key="1">
    <citation type="submission" date="2025-08" db="UniProtKB">
        <authorList>
            <consortium name="RefSeq"/>
        </authorList>
    </citation>
    <scope>IDENTIFICATION</scope>
    <source>
        <tissue evidence="2">Muscle</tissue>
    </source>
</reference>
<dbReference type="KEGG" id="ccar:109081935"/>
<name>A0A9Q9W5Z9_CYPCA</name>
<dbReference type="PANTHER" id="PTHR47306">
    <property type="entry name" value="SI:CH211-178J18.4-RELATED"/>
    <property type="match status" value="1"/>
</dbReference>
<dbReference type="GeneID" id="109081935"/>
<dbReference type="Pfam" id="PF00856">
    <property type="entry name" value="SET"/>
    <property type="match status" value="1"/>
</dbReference>
<dbReference type="Proteomes" id="UP001155660">
    <property type="component" value="Chromosome B3"/>
</dbReference>
<dbReference type="RefSeq" id="XP_042577426.1">
    <property type="nucleotide sequence ID" value="XM_042721492.1"/>
</dbReference>
<dbReference type="InterPro" id="IPR046341">
    <property type="entry name" value="SET_dom_sf"/>
</dbReference>